<proteinExistence type="predicted"/>
<dbReference type="EMBL" id="UFYI01000002">
    <property type="protein sequence ID" value="STD14292.1"/>
    <property type="molecule type" value="Genomic_DNA"/>
</dbReference>
<gene>
    <name evidence="1" type="ORF">NCTC12123_00026</name>
</gene>
<evidence type="ECO:0000313" key="2">
    <source>
        <dbReference type="Proteomes" id="UP000255163"/>
    </source>
</evidence>
<reference evidence="1 2" key="1">
    <citation type="submission" date="2018-06" db="EMBL/GenBank/DDBJ databases">
        <authorList>
            <consortium name="Pathogen Informatics"/>
            <person name="Doyle S."/>
        </authorList>
    </citation>
    <scope>NUCLEOTIDE SEQUENCE [LARGE SCALE GENOMIC DNA]</scope>
    <source>
        <strain evidence="1 2">NCTC12123</strain>
    </source>
</reference>
<organism evidence="1 2">
    <name type="scientific">Enterobacter asburiae</name>
    <dbReference type="NCBI Taxonomy" id="61645"/>
    <lineage>
        <taxon>Bacteria</taxon>
        <taxon>Pseudomonadati</taxon>
        <taxon>Pseudomonadota</taxon>
        <taxon>Gammaproteobacteria</taxon>
        <taxon>Enterobacterales</taxon>
        <taxon>Enterobacteriaceae</taxon>
        <taxon>Enterobacter</taxon>
        <taxon>Enterobacter cloacae complex</taxon>
    </lineage>
</organism>
<dbReference type="AlphaFoldDB" id="A0A376EVL4"/>
<evidence type="ECO:0000313" key="1">
    <source>
        <dbReference type="EMBL" id="STD14292.1"/>
    </source>
</evidence>
<protein>
    <submittedName>
        <fullName evidence="1">Phage DNA packaging</fullName>
    </submittedName>
</protein>
<accession>A0A376EVL4</accession>
<name>A0A376EVL4_ENTAS</name>
<dbReference type="Proteomes" id="UP000255163">
    <property type="component" value="Unassembled WGS sequence"/>
</dbReference>
<sequence>MQTAPGLNGSPVKKWKTAAKKPARLTSGIASISCTVNPLETFASTLTASGNTFIPQIRYANRTASLWLGNVQIVGAVAWVGCGNRKVKADASAFSLILTDARGHLYWHVCQELTGELAEFDDNDKITGGQVAQIKEFGAQISDPGCVR</sequence>